<dbReference type="Proteomes" id="UP001145022">
    <property type="component" value="Unassembled WGS sequence"/>
</dbReference>
<comment type="caution">
    <text evidence="1">The sequence shown here is derived from an EMBL/GenBank/DDBJ whole genome shotgun (WGS) entry which is preliminary data.</text>
</comment>
<protein>
    <submittedName>
        <fullName evidence="1">Uncharacterized protein</fullName>
    </submittedName>
</protein>
<proteinExistence type="predicted"/>
<evidence type="ECO:0000313" key="1">
    <source>
        <dbReference type="EMBL" id="GLH43006.1"/>
    </source>
</evidence>
<accession>A0ABQ5PHK5</accession>
<reference evidence="1" key="2">
    <citation type="submission" date="2022-11" db="EMBL/GenBank/DDBJ databases">
        <title>Draft genome sequencing of Pseudomonas atacamensis RS3R1.</title>
        <authorList>
            <person name="Furuya T."/>
            <person name="Kaneko H."/>
        </authorList>
    </citation>
    <scope>NUCLEOTIDE SEQUENCE</scope>
    <source>
        <strain evidence="1">RS3R-1</strain>
    </source>
</reference>
<reference evidence="1" key="3">
    <citation type="journal article" date="2023" name="J. Biotechnol.">
        <title>Draft Genome Sequences of Endophytic Pseudomonas Strains, Isolated from the Interior of Brassicaceae Plants.</title>
        <authorList>
            <person name="Kaneko H."/>
            <person name="Furuya T."/>
        </authorList>
    </citation>
    <scope>NUCLEOTIDE SEQUENCE</scope>
    <source>
        <strain evidence="1">RS3R-1</strain>
    </source>
</reference>
<name>A0ABQ5PHK5_9PSED</name>
<keyword evidence="2" id="KW-1185">Reference proteome</keyword>
<dbReference type="EMBL" id="BSCQ01000031">
    <property type="protein sequence ID" value="GLH43006.1"/>
    <property type="molecule type" value="Genomic_DNA"/>
</dbReference>
<reference evidence="1" key="1">
    <citation type="journal article" date="2021" name="Sci. Rep.">
        <title>An efficient direct screening system for microorganisms that activate plant immune responses based on plant-microbe interactions using cultured plant cells.</title>
        <authorList>
            <person name="Kurokawa M."/>
            <person name="Nakano M."/>
            <person name="Kitahata N."/>
            <person name="Kuchitsu K."/>
            <person name="Furuya T."/>
        </authorList>
    </citation>
    <scope>NUCLEOTIDE SEQUENCE</scope>
    <source>
        <strain evidence="1">RS3R-1</strain>
    </source>
</reference>
<sequence>MQRLVDNLALPEELAPTRTFLLSGYLCNWILKVATANRAVALLKQKRGLVIAKTAMDITTTQSS</sequence>
<gene>
    <name evidence="1" type="ORF">RS3R1_20940</name>
</gene>
<organism evidence="1 2">
    <name type="scientific">Pseudomonas atacamensis</name>
    <dbReference type="NCBI Taxonomy" id="2565368"/>
    <lineage>
        <taxon>Bacteria</taxon>
        <taxon>Pseudomonadati</taxon>
        <taxon>Pseudomonadota</taxon>
        <taxon>Gammaproteobacteria</taxon>
        <taxon>Pseudomonadales</taxon>
        <taxon>Pseudomonadaceae</taxon>
        <taxon>Pseudomonas</taxon>
    </lineage>
</organism>
<evidence type="ECO:0000313" key="2">
    <source>
        <dbReference type="Proteomes" id="UP001145022"/>
    </source>
</evidence>